<sequence length="47" mass="5133">MGLNTAFKIFIPGRKKSTNNLGAGTNLMSCTLLQPKVTIKKNVKNIK</sequence>
<evidence type="ECO:0000313" key="1">
    <source>
        <dbReference type="EMBL" id="JAH47724.1"/>
    </source>
</evidence>
<reference evidence="1" key="2">
    <citation type="journal article" date="2015" name="Fish Shellfish Immunol.">
        <title>Early steps in the European eel (Anguilla anguilla)-Vibrio vulnificus interaction in the gills: Role of the RtxA13 toxin.</title>
        <authorList>
            <person name="Callol A."/>
            <person name="Pajuelo D."/>
            <person name="Ebbesson L."/>
            <person name="Teles M."/>
            <person name="MacKenzie S."/>
            <person name="Amaro C."/>
        </authorList>
    </citation>
    <scope>NUCLEOTIDE SEQUENCE</scope>
</reference>
<dbReference type="EMBL" id="GBXM01060853">
    <property type="protein sequence ID" value="JAH47724.1"/>
    <property type="molecule type" value="Transcribed_RNA"/>
</dbReference>
<name>A0A0E9T2F0_ANGAN</name>
<dbReference type="AlphaFoldDB" id="A0A0E9T2F0"/>
<protein>
    <submittedName>
        <fullName evidence="1">Uncharacterized protein</fullName>
    </submittedName>
</protein>
<reference evidence="1" key="1">
    <citation type="submission" date="2014-11" db="EMBL/GenBank/DDBJ databases">
        <authorList>
            <person name="Amaro Gonzalez C."/>
        </authorList>
    </citation>
    <scope>NUCLEOTIDE SEQUENCE</scope>
</reference>
<accession>A0A0E9T2F0</accession>
<proteinExistence type="predicted"/>
<organism evidence="1">
    <name type="scientific">Anguilla anguilla</name>
    <name type="common">European freshwater eel</name>
    <name type="synonym">Muraena anguilla</name>
    <dbReference type="NCBI Taxonomy" id="7936"/>
    <lineage>
        <taxon>Eukaryota</taxon>
        <taxon>Metazoa</taxon>
        <taxon>Chordata</taxon>
        <taxon>Craniata</taxon>
        <taxon>Vertebrata</taxon>
        <taxon>Euteleostomi</taxon>
        <taxon>Actinopterygii</taxon>
        <taxon>Neopterygii</taxon>
        <taxon>Teleostei</taxon>
        <taxon>Anguilliformes</taxon>
        <taxon>Anguillidae</taxon>
        <taxon>Anguilla</taxon>
    </lineage>
</organism>